<dbReference type="SUPFAM" id="SSF53300">
    <property type="entry name" value="vWA-like"/>
    <property type="match status" value="1"/>
</dbReference>
<keyword evidence="12" id="KW-1185">Reference proteome</keyword>
<sequence length="900" mass="104393">MTEQCEEIIEMESINGDNSSRNKEERKDFECKLRRILRKGDIDDITNELSQRALTKCDTNALLMAMEVNFELQRLAERKGQDEDNFTKLANSVDEFTNCLLEPLKIDKEARYIFGETLDCIVEAGIKRKQKKFFAHPVVQNLMKKKWFGTFGKMKRSSWLEVGWWTWIFLNIWCLFDIILFPFLFTLLYIKHHINRVVHRKIDLAFVINATSDAADDAFDLMKSTIDYLLHKYKNYQVKFQIFIHGDEDTSPTEICLPEGVGHLTRNTEVKIPALHDDLRIVEQAFKQSEGSNSEKVLVLFTDHKVCLKQNKELVEKEIKKIKEMGIMILSVGIGSHIDIRELKKINSDERKVMRFGEYTNKEIVGESISRGMLLFGIIKLGGQRPKDTYNLNYNYNVFFTLFRVFPYCDFKAGRNLTRSYALNPSAFDLLLITFVTLTPVIHLYYSVTTFNILPFTNFKSSSRNSFPRLPHTFSEHGIFQSFQLKKKKFAFFDTVEILTDKLIKKLYHKGKVKFIPILLLLNNTEILTQSFFLFPYLLNCLLFFLFFTDLYGKDLFESYREYFTTPYFVFIRDTLSYLALLGLHFALCLETSSIPFSGLEWTIMVFFLGRILMESRQFLGVKEHQMCTPVTAKKSKGSKREEKTKEKNRTGFTQICGEEEEEEKKEEGKNEKEATPTKVDIILHRCNKYFSDRWNILDFITLLNYTVTFQLRVVTWALSESTTDNRVLVIAGYLYGLNTMFLTLRVFGHVLETIKGIGDIQIALFHIFGDVVTIFWQITATILAFSIAITKVFMAERSFISKNNDTESACKMSSGLVCWWSVVKHLSWSFLGIATLDRLESVDSASATIAHFLFAAFLIMGVILLVNMMIALLSNTYQRVKNFPKKGKALNEVVEKLQK</sequence>
<feature type="transmembrane region" description="Helical" evidence="9">
    <location>
        <begin position="775"/>
        <end position="796"/>
    </location>
</feature>
<comment type="subcellular location">
    <subcellularLocation>
        <location evidence="1">Membrane</location>
        <topology evidence="1">Multi-pass membrane protein</topology>
    </subcellularLocation>
</comment>
<keyword evidence="4 9" id="KW-1133">Transmembrane helix</keyword>
<evidence type="ECO:0000256" key="2">
    <source>
        <dbReference type="ARBA" id="ARBA00022448"/>
    </source>
</evidence>
<feature type="transmembrane region" description="Helical" evidence="9">
    <location>
        <begin position="568"/>
        <end position="588"/>
    </location>
</feature>
<evidence type="ECO:0000256" key="6">
    <source>
        <dbReference type="ARBA" id="ARBA00023136"/>
    </source>
</evidence>
<comment type="caution">
    <text evidence="11">The sequence shown here is derived from an EMBL/GenBank/DDBJ whole genome shotgun (WGS) entry which is preliminary data.</text>
</comment>
<evidence type="ECO:0000313" key="11">
    <source>
        <dbReference type="EMBL" id="CAH3032251.1"/>
    </source>
</evidence>
<dbReference type="PANTHER" id="PTHR10117">
    <property type="entry name" value="TRANSIENT RECEPTOR POTENTIAL CHANNEL"/>
    <property type="match status" value="1"/>
</dbReference>
<feature type="transmembrane region" description="Helical" evidence="9">
    <location>
        <begin position="728"/>
        <end position="748"/>
    </location>
</feature>
<dbReference type="Gene3D" id="3.40.50.410">
    <property type="entry name" value="von Willebrand factor, type A domain"/>
    <property type="match status" value="1"/>
</dbReference>
<feature type="transmembrane region" description="Helical" evidence="9">
    <location>
        <begin position="594"/>
        <end position="614"/>
    </location>
</feature>
<evidence type="ECO:0000259" key="10">
    <source>
        <dbReference type="PROSITE" id="PS50234"/>
    </source>
</evidence>
<dbReference type="InterPro" id="IPR002035">
    <property type="entry name" value="VWF_A"/>
</dbReference>
<feature type="transmembrane region" description="Helical" evidence="9">
    <location>
        <begin position="427"/>
        <end position="446"/>
    </location>
</feature>
<feature type="transmembrane region" description="Helical" evidence="9">
    <location>
        <begin position="527"/>
        <end position="548"/>
    </location>
</feature>
<keyword evidence="5" id="KW-0406">Ion transport</keyword>
<gene>
    <name evidence="11" type="ORF">PLOB_00000241</name>
</gene>
<protein>
    <recommendedName>
        <fullName evidence="10">VWFA domain-containing protein</fullName>
    </recommendedName>
</protein>
<evidence type="ECO:0000256" key="5">
    <source>
        <dbReference type="ARBA" id="ARBA00023065"/>
    </source>
</evidence>
<evidence type="ECO:0000313" key="12">
    <source>
        <dbReference type="Proteomes" id="UP001159405"/>
    </source>
</evidence>
<dbReference type="InterPro" id="IPR036465">
    <property type="entry name" value="vWFA_dom_sf"/>
</dbReference>
<keyword evidence="6 9" id="KW-0472">Membrane</keyword>
<evidence type="ECO:0000256" key="9">
    <source>
        <dbReference type="SAM" id="Phobius"/>
    </source>
</evidence>
<dbReference type="InterPro" id="IPR005821">
    <property type="entry name" value="Ion_trans_dom"/>
</dbReference>
<reference evidence="11 12" key="1">
    <citation type="submission" date="2022-05" db="EMBL/GenBank/DDBJ databases">
        <authorList>
            <consortium name="Genoscope - CEA"/>
            <person name="William W."/>
        </authorList>
    </citation>
    <scope>NUCLEOTIDE SEQUENCE [LARGE SCALE GENOMIC DNA]</scope>
</reference>
<feature type="transmembrane region" description="Helical" evidence="9">
    <location>
        <begin position="849"/>
        <end position="874"/>
    </location>
</feature>
<dbReference type="InterPro" id="IPR002153">
    <property type="entry name" value="TRPC_channel"/>
</dbReference>
<evidence type="ECO:0000256" key="1">
    <source>
        <dbReference type="ARBA" id="ARBA00004141"/>
    </source>
</evidence>
<keyword evidence="7" id="KW-0407">Ion channel</keyword>
<accession>A0ABN8MU29</accession>
<keyword evidence="2" id="KW-0813">Transport</keyword>
<name>A0ABN8MU29_9CNID</name>
<dbReference type="PROSITE" id="PS50234">
    <property type="entry name" value="VWFA"/>
    <property type="match status" value="1"/>
</dbReference>
<feature type="compositionally biased region" description="Basic and acidic residues" evidence="8">
    <location>
        <begin position="639"/>
        <end position="650"/>
    </location>
</feature>
<evidence type="ECO:0000256" key="8">
    <source>
        <dbReference type="SAM" id="MobiDB-lite"/>
    </source>
</evidence>
<dbReference type="Pfam" id="PF00520">
    <property type="entry name" value="Ion_trans"/>
    <property type="match status" value="1"/>
</dbReference>
<keyword evidence="3 9" id="KW-0812">Transmembrane</keyword>
<evidence type="ECO:0000256" key="7">
    <source>
        <dbReference type="ARBA" id="ARBA00023303"/>
    </source>
</evidence>
<dbReference type="PANTHER" id="PTHR10117:SF54">
    <property type="entry name" value="TRANSIENT RECEPTOR POTENTIAL-GAMMA PROTEIN"/>
    <property type="match status" value="1"/>
</dbReference>
<proteinExistence type="predicted"/>
<feature type="domain" description="VWFA" evidence="10">
    <location>
        <begin position="203"/>
        <end position="373"/>
    </location>
</feature>
<feature type="transmembrane region" description="Helical" evidence="9">
    <location>
        <begin position="817"/>
        <end position="837"/>
    </location>
</feature>
<dbReference type="SMART" id="SM00327">
    <property type="entry name" value="VWA"/>
    <property type="match status" value="1"/>
</dbReference>
<dbReference type="CDD" id="cd00198">
    <property type="entry name" value="vWFA"/>
    <property type="match status" value="1"/>
</dbReference>
<feature type="transmembrane region" description="Helical" evidence="9">
    <location>
        <begin position="164"/>
        <end position="190"/>
    </location>
</feature>
<evidence type="ECO:0000256" key="4">
    <source>
        <dbReference type="ARBA" id="ARBA00022989"/>
    </source>
</evidence>
<dbReference type="EMBL" id="CALNXK010000001">
    <property type="protein sequence ID" value="CAH3032251.1"/>
    <property type="molecule type" value="Genomic_DNA"/>
</dbReference>
<organism evidence="11 12">
    <name type="scientific">Porites lobata</name>
    <dbReference type="NCBI Taxonomy" id="104759"/>
    <lineage>
        <taxon>Eukaryota</taxon>
        <taxon>Metazoa</taxon>
        <taxon>Cnidaria</taxon>
        <taxon>Anthozoa</taxon>
        <taxon>Hexacorallia</taxon>
        <taxon>Scleractinia</taxon>
        <taxon>Fungiina</taxon>
        <taxon>Poritidae</taxon>
        <taxon>Porites</taxon>
    </lineage>
</organism>
<evidence type="ECO:0000256" key="3">
    <source>
        <dbReference type="ARBA" id="ARBA00022692"/>
    </source>
</evidence>
<dbReference type="Proteomes" id="UP001159405">
    <property type="component" value="Unassembled WGS sequence"/>
</dbReference>
<dbReference type="Pfam" id="PF00092">
    <property type="entry name" value="VWA"/>
    <property type="match status" value="1"/>
</dbReference>
<feature type="region of interest" description="Disordered" evidence="8">
    <location>
        <begin position="633"/>
        <end position="672"/>
    </location>
</feature>